<dbReference type="RefSeq" id="WP_184170032.1">
    <property type="nucleotide sequence ID" value="NZ_JACHLN010000004.1"/>
</dbReference>
<organism evidence="1 2">
    <name type="scientific">Sphingomonas kyeonggiensis</name>
    <dbReference type="NCBI Taxonomy" id="1268553"/>
    <lineage>
        <taxon>Bacteria</taxon>
        <taxon>Pseudomonadati</taxon>
        <taxon>Pseudomonadota</taxon>
        <taxon>Alphaproteobacteria</taxon>
        <taxon>Sphingomonadales</taxon>
        <taxon>Sphingomonadaceae</taxon>
        <taxon>Sphingomonas</taxon>
    </lineage>
</organism>
<comment type="caution">
    <text evidence="1">The sequence shown here is derived from an EMBL/GenBank/DDBJ whole genome shotgun (WGS) entry which is preliminary data.</text>
</comment>
<proteinExistence type="predicted"/>
<name>A0A7W7NT87_9SPHN</name>
<evidence type="ECO:0000313" key="2">
    <source>
        <dbReference type="Proteomes" id="UP000575241"/>
    </source>
</evidence>
<dbReference type="AlphaFoldDB" id="A0A7W7NT87"/>
<sequence length="60" mass="6724">MGKRSGVPHRDDELAALSLAGLEAELARAHSRLTIVEGAKAAKQWHKRIHWLEAEIARRD</sequence>
<accession>A0A7W7NT87</accession>
<gene>
    <name evidence="1" type="ORF">HNP52_004137</name>
</gene>
<evidence type="ECO:0000313" key="1">
    <source>
        <dbReference type="EMBL" id="MBB4841040.1"/>
    </source>
</evidence>
<keyword evidence="2" id="KW-1185">Reference proteome</keyword>
<reference evidence="1 2" key="1">
    <citation type="submission" date="2020-08" db="EMBL/GenBank/DDBJ databases">
        <title>Functional genomics of gut bacteria from endangered species of beetles.</title>
        <authorList>
            <person name="Carlos-Shanley C."/>
        </authorList>
    </citation>
    <scope>NUCLEOTIDE SEQUENCE [LARGE SCALE GENOMIC DNA]</scope>
    <source>
        <strain evidence="1 2">S00224</strain>
    </source>
</reference>
<dbReference type="EMBL" id="JACHLN010000004">
    <property type="protein sequence ID" value="MBB4841040.1"/>
    <property type="molecule type" value="Genomic_DNA"/>
</dbReference>
<dbReference type="Proteomes" id="UP000575241">
    <property type="component" value="Unassembled WGS sequence"/>
</dbReference>
<protein>
    <submittedName>
        <fullName evidence="1">Uncharacterized protein</fullName>
    </submittedName>
</protein>